<evidence type="ECO:0000313" key="2">
    <source>
        <dbReference type="Proteomes" id="UP000054560"/>
    </source>
</evidence>
<dbReference type="RefSeq" id="XP_014155750.1">
    <property type="nucleotide sequence ID" value="XM_014300275.1"/>
</dbReference>
<name>A0A0L0G0W5_9EUKA</name>
<gene>
    <name evidence="1" type="ORF">SARC_05853</name>
</gene>
<reference evidence="1 2" key="1">
    <citation type="submission" date="2011-02" db="EMBL/GenBank/DDBJ databases">
        <title>The Genome Sequence of Sphaeroforma arctica JP610.</title>
        <authorList>
            <consortium name="The Broad Institute Genome Sequencing Platform"/>
            <person name="Russ C."/>
            <person name="Cuomo C."/>
            <person name="Young S.K."/>
            <person name="Zeng Q."/>
            <person name="Gargeya S."/>
            <person name="Alvarado L."/>
            <person name="Berlin A."/>
            <person name="Chapman S.B."/>
            <person name="Chen Z."/>
            <person name="Freedman E."/>
            <person name="Gellesch M."/>
            <person name="Goldberg J."/>
            <person name="Griggs A."/>
            <person name="Gujja S."/>
            <person name="Heilman E."/>
            <person name="Heiman D."/>
            <person name="Howarth C."/>
            <person name="Mehta T."/>
            <person name="Neiman D."/>
            <person name="Pearson M."/>
            <person name="Roberts A."/>
            <person name="Saif S."/>
            <person name="Shea T."/>
            <person name="Shenoy N."/>
            <person name="Sisk P."/>
            <person name="Stolte C."/>
            <person name="Sykes S."/>
            <person name="White J."/>
            <person name="Yandava C."/>
            <person name="Burger G."/>
            <person name="Gray M.W."/>
            <person name="Holland P.W.H."/>
            <person name="King N."/>
            <person name="Lang F.B.F."/>
            <person name="Roger A.J."/>
            <person name="Ruiz-Trillo I."/>
            <person name="Haas B."/>
            <person name="Nusbaum C."/>
            <person name="Birren B."/>
        </authorList>
    </citation>
    <scope>NUCLEOTIDE SEQUENCE [LARGE SCALE GENOMIC DNA]</scope>
    <source>
        <strain evidence="1 2">JP610</strain>
    </source>
</reference>
<protein>
    <submittedName>
        <fullName evidence="1">Uncharacterized protein</fullName>
    </submittedName>
</protein>
<evidence type="ECO:0000313" key="1">
    <source>
        <dbReference type="EMBL" id="KNC81848.1"/>
    </source>
</evidence>
<accession>A0A0L0G0W5</accession>
<dbReference type="Proteomes" id="UP000054560">
    <property type="component" value="Unassembled WGS sequence"/>
</dbReference>
<dbReference type="AlphaFoldDB" id="A0A0L0G0W5"/>
<sequence>MTDNNRVCLLRQNQPVVHEVWMNKMKLLIISLVNMATLPTYVTAASIHLNEDPDEYREPMISDIYKPMEFDTALDDSLTIPSFSSF</sequence>
<dbReference type="EMBL" id="KQ241988">
    <property type="protein sequence ID" value="KNC81848.1"/>
    <property type="molecule type" value="Genomic_DNA"/>
</dbReference>
<proteinExistence type="predicted"/>
<organism evidence="1 2">
    <name type="scientific">Sphaeroforma arctica JP610</name>
    <dbReference type="NCBI Taxonomy" id="667725"/>
    <lineage>
        <taxon>Eukaryota</taxon>
        <taxon>Ichthyosporea</taxon>
        <taxon>Ichthyophonida</taxon>
        <taxon>Sphaeroforma</taxon>
    </lineage>
</organism>
<keyword evidence="2" id="KW-1185">Reference proteome</keyword>
<dbReference type="GeneID" id="25906357"/>